<keyword evidence="4" id="KW-1185">Reference proteome</keyword>
<evidence type="ECO:0000256" key="1">
    <source>
        <dbReference type="SAM" id="MobiDB-lite"/>
    </source>
</evidence>
<feature type="region of interest" description="Disordered" evidence="1">
    <location>
        <begin position="372"/>
        <end position="394"/>
    </location>
</feature>
<name>A0A7J6LJ44_PERCH</name>
<accession>A0A7J6LJ44</accession>
<organism evidence="3 4">
    <name type="scientific">Perkinsus chesapeaki</name>
    <name type="common">Clam parasite</name>
    <name type="synonym">Perkinsus andrewsi</name>
    <dbReference type="NCBI Taxonomy" id="330153"/>
    <lineage>
        <taxon>Eukaryota</taxon>
        <taxon>Sar</taxon>
        <taxon>Alveolata</taxon>
        <taxon>Perkinsozoa</taxon>
        <taxon>Perkinsea</taxon>
        <taxon>Perkinsida</taxon>
        <taxon>Perkinsidae</taxon>
        <taxon>Perkinsus</taxon>
    </lineage>
</organism>
<dbReference type="AlphaFoldDB" id="A0A7J6LJ44"/>
<proteinExistence type="predicted"/>
<comment type="caution">
    <text evidence="3">The sequence shown here is derived from an EMBL/GenBank/DDBJ whole genome shotgun (WGS) entry which is preliminary data.</text>
</comment>
<keyword evidence="2" id="KW-0732">Signal</keyword>
<feature type="non-terminal residue" evidence="3">
    <location>
        <position position="394"/>
    </location>
</feature>
<feature type="compositionally biased region" description="Polar residues" evidence="1">
    <location>
        <begin position="372"/>
        <end position="383"/>
    </location>
</feature>
<feature type="chain" id="PRO_5029896677" description="Dual specificity protein kinase yak1" evidence="2">
    <location>
        <begin position="17"/>
        <end position="394"/>
    </location>
</feature>
<evidence type="ECO:0008006" key="5">
    <source>
        <dbReference type="Google" id="ProtNLM"/>
    </source>
</evidence>
<gene>
    <name evidence="3" type="ORF">FOL47_007622</name>
</gene>
<sequence>MFKSAIICAGLLTAVAETSAPSTPPSTTTPNTTVEEYMPTEMPMPVPPTDDDYNNDESGPMKMIYDMLHHAFGEGMKEETPAITDIMPGDFFDTRKTSKLGVYSGELKLDEYGSVATDVTVYAKTSDYNVNKDDFRYLTIDVHGGSFGHWFGYNPTVKIYNGMGNAYISAYHFKPLPVEPQMATGNDSNPDAMITTTPKPEHYEGDDHDYHHVTLTAKARADVYLPWGQTAVPCFGSAGGDGAWYLMHQFSDERLHCVVFDNDYKTWYSASQPDRRDPVWATSGDVILAIRKRSGYMRGYRVKAMAHGLPFILQWRGVQRGMQSTTAKIDEGCGGFCVFGDYSPMYTVDDTYRVEDSTIELNFDHSVLTATTPYPPMDNTTVPPMTDFTPTEGP</sequence>
<dbReference type="EMBL" id="JAAPAO010000457">
    <property type="protein sequence ID" value="KAF4659309.1"/>
    <property type="molecule type" value="Genomic_DNA"/>
</dbReference>
<protein>
    <recommendedName>
        <fullName evidence="5">Dual specificity protein kinase yak1</fullName>
    </recommendedName>
</protein>
<dbReference type="Proteomes" id="UP000591131">
    <property type="component" value="Unassembled WGS sequence"/>
</dbReference>
<feature type="signal peptide" evidence="2">
    <location>
        <begin position="1"/>
        <end position="16"/>
    </location>
</feature>
<dbReference type="OrthoDB" id="424796at2759"/>
<evidence type="ECO:0000313" key="4">
    <source>
        <dbReference type="Proteomes" id="UP000591131"/>
    </source>
</evidence>
<reference evidence="3 4" key="1">
    <citation type="submission" date="2020-04" db="EMBL/GenBank/DDBJ databases">
        <title>Perkinsus chesapeaki whole genome sequence.</title>
        <authorList>
            <person name="Bogema D.R."/>
        </authorList>
    </citation>
    <scope>NUCLEOTIDE SEQUENCE [LARGE SCALE GENOMIC DNA]</scope>
    <source>
        <strain evidence="3">ATCC PRA-425</strain>
    </source>
</reference>
<evidence type="ECO:0000256" key="2">
    <source>
        <dbReference type="SAM" id="SignalP"/>
    </source>
</evidence>
<evidence type="ECO:0000313" key="3">
    <source>
        <dbReference type="EMBL" id="KAF4659309.1"/>
    </source>
</evidence>